<sequence length="202" mass="22070">MESGTWNSTSTSNSRCPHSYEKGVPICWDCAEAGHIASPRGTESVASSPAWQGLRRFRKSLGFWDESLRTSSIYPAGSQASTLEFRPPEEGLEVAVPNHHRYSQPGLIVVAGPHVVSHEEKFQKPEAKSCSNETIQKEDNQQAAVVAPPPATSPIPPITSEPSRKVWYRRRMFQILVIIAILALVALIIGVAVGVTKQKSAQ</sequence>
<dbReference type="EMBL" id="JAWHQM010000006">
    <property type="protein sequence ID" value="KAK5627953.1"/>
    <property type="molecule type" value="Genomic_DNA"/>
</dbReference>
<name>A0AAN7Z5L4_9PEZI</name>
<gene>
    <name evidence="2" type="ORF">RRF57_003668</name>
</gene>
<keyword evidence="1" id="KW-0472">Membrane</keyword>
<dbReference type="AlphaFoldDB" id="A0AAN7Z5L4"/>
<comment type="caution">
    <text evidence="2">The sequence shown here is derived from an EMBL/GenBank/DDBJ whole genome shotgun (WGS) entry which is preliminary data.</text>
</comment>
<proteinExistence type="predicted"/>
<protein>
    <submittedName>
        <fullName evidence="2">Uncharacterized protein</fullName>
    </submittedName>
</protein>
<feature type="transmembrane region" description="Helical" evidence="1">
    <location>
        <begin position="173"/>
        <end position="195"/>
    </location>
</feature>
<evidence type="ECO:0000313" key="2">
    <source>
        <dbReference type="EMBL" id="KAK5627953.1"/>
    </source>
</evidence>
<accession>A0AAN7Z5L4</accession>
<reference evidence="2 3" key="1">
    <citation type="submission" date="2023-10" db="EMBL/GenBank/DDBJ databases">
        <title>Draft genome sequence of Xylaria bambusicola isolate GMP-LS, the root and basal stem rot pathogen of sugarcane in Indonesia.</title>
        <authorList>
            <person name="Selvaraj P."/>
            <person name="Muralishankar V."/>
            <person name="Muruganantham S."/>
            <person name="Sp S."/>
            <person name="Haryani S."/>
            <person name="Lau K.J.X."/>
            <person name="Naqvi N.I."/>
        </authorList>
    </citation>
    <scope>NUCLEOTIDE SEQUENCE [LARGE SCALE GENOMIC DNA]</scope>
    <source>
        <strain evidence="2">GMP-LS</strain>
    </source>
</reference>
<dbReference type="Proteomes" id="UP001305414">
    <property type="component" value="Unassembled WGS sequence"/>
</dbReference>
<keyword evidence="3" id="KW-1185">Reference proteome</keyword>
<keyword evidence="1" id="KW-0812">Transmembrane</keyword>
<keyword evidence="1" id="KW-1133">Transmembrane helix</keyword>
<evidence type="ECO:0000256" key="1">
    <source>
        <dbReference type="SAM" id="Phobius"/>
    </source>
</evidence>
<organism evidence="2 3">
    <name type="scientific">Xylaria bambusicola</name>
    <dbReference type="NCBI Taxonomy" id="326684"/>
    <lineage>
        <taxon>Eukaryota</taxon>
        <taxon>Fungi</taxon>
        <taxon>Dikarya</taxon>
        <taxon>Ascomycota</taxon>
        <taxon>Pezizomycotina</taxon>
        <taxon>Sordariomycetes</taxon>
        <taxon>Xylariomycetidae</taxon>
        <taxon>Xylariales</taxon>
        <taxon>Xylariaceae</taxon>
        <taxon>Xylaria</taxon>
    </lineage>
</organism>
<evidence type="ECO:0000313" key="3">
    <source>
        <dbReference type="Proteomes" id="UP001305414"/>
    </source>
</evidence>